<gene>
    <name evidence="1" type="ORF">THRCLA_00833</name>
</gene>
<sequence length="270" mass="31178">MMPIDVLNMAKYYGVDLRKRWYLLPLIKQAVETPLPPNWIEVEDTADDDLNDNFQSAPLYMNELSGTTQREHPADAYFRQQIENCIKEYDGRDGSAWLEFQDGTRTFYYDFATNTEQDMYPSAGLMANAQHIRIPKEVFAKAVEMHQQPKSKAIEQLDILCFHSSWKEACQGVVQTQHADIYFSISTKHFQFVLGNCEHVYTISHINGRDGKPLEAWDLRVGGKITILGRQTTLMTASMLTLQWFDHQESHLLSIKAFYRLNPSSYHDIG</sequence>
<organism evidence="1 2">
    <name type="scientific">Thraustotheca clavata</name>
    <dbReference type="NCBI Taxonomy" id="74557"/>
    <lineage>
        <taxon>Eukaryota</taxon>
        <taxon>Sar</taxon>
        <taxon>Stramenopiles</taxon>
        <taxon>Oomycota</taxon>
        <taxon>Saprolegniomycetes</taxon>
        <taxon>Saprolegniales</taxon>
        <taxon>Achlyaceae</taxon>
        <taxon>Thraustotheca</taxon>
    </lineage>
</organism>
<dbReference type="STRING" id="74557.A0A1W0AAF1"/>
<evidence type="ECO:0000313" key="2">
    <source>
        <dbReference type="Proteomes" id="UP000243217"/>
    </source>
</evidence>
<accession>A0A1W0AAF1</accession>
<name>A0A1W0AAF1_9STRA</name>
<protein>
    <submittedName>
        <fullName evidence="1">Uncharacterized protein</fullName>
    </submittedName>
</protein>
<dbReference type="OrthoDB" id="551993at2759"/>
<dbReference type="AlphaFoldDB" id="A0A1W0AAF1"/>
<comment type="caution">
    <text evidence="1">The sequence shown here is derived from an EMBL/GenBank/DDBJ whole genome shotgun (WGS) entry which is preliminary data.</text>
</comment>
<proteinExistence type="predicted"/>
<dbReference type="Proteomes" id="UP000243217">
    <property type="component" value="Unassembled WGS sequence"/>
</dbReference>
<evidence type="ECO:0000313" key="1">
    <source>
        <dbReference type="EMBL" id="OQS07159.1"/>
    </source>
</evidence>
<dbReference type="EMBL" id="JNBS01000271">
    <property type="protein sequence ID" value="OQS07159.1"/>
    <property type="molecule type" value="Genomic_DNA"/>
</dbReference>
<reference evidence="1 2" key="1">
    <citation type="journal article" date="2014" name="Genome Biol. Evol.">
        <title>The secreted proteins of Achlya hypogyna and Thraustotheca clavata identify the ancestral oomycete secretome and reveal gene acquisitions by horizontal gene transfer.</title>
        <authorList>
            <person name="Misner I."/>
            <person name="Blouin N."/>
            <person name="Leonard G."/>
            <person name="Richards T.A."/>
            <person name="Lane C.E."/>
        </authorList>
    </citation>
    <scope>NUCLEOTIDE SEQUENCE [LARGE SCALE GENOMIC DNA]</scope>
    <source>
        <strain evidence="1 2">ATCC 34112</strain>
    </source>
</reference>
<keyword evidence="2" id="KW-1185">Reference proteome</keyword>